<evidence type="ECO:0000313" key="3">
    <source>
        <dbReference type="Proteomes" id="UP001153076"/>
    </source>
</evidence>
<proteinExistence type="predicted"/>
<dbReference type="AlphaFoldDB" id="A0A9Q1K020"/>
<protein>
    <submittedName>
        <fullName evidence="2">Uncharacterized protein</fullName>
    </submittedName>
</protein>
<dbReference type="EMBL" id="JAKOGI010000506">
    <property type="protein sequence ID" value="KAJ8433998.1"/>
    <property type="molecule type" value="Genomic_DNA"/>
</dbReference>
<feature type="region of interest" description="Disordered" evidence="1">
    <location>
        <begin position="1"/>
        <end position="60"/>
    </location>
</feature>
<dbReference type="Proteomes" id="UP001153076">
    <property type="component" value="Unassembled WGS sequence"/>
</dbReference>
<evidence type="ECO:0000256" key="1">
    <source>
        <dbReference type="SAM" id="MobiDB-lite"/>
    </source>
</evidence>
<accession>A0A9Q1K020</accession>
<keyword evidence="3" id="KW-1185">Reference proteome</keyword>
<reference evidence="2" key="1">
    <citation type="submission" date="2022-04" db="EMBL/GenBank/DDBJ databases">
        <title>Carnegiea gigantea Genome sequencing and assembly v2.</title>
        <authorList>
            <person name="Copetti D."/>
            <person name="Sanderson M.J."/>
            <person name="Burquez A."/>
            <person name="Wojciechowski M.F."/>
        </authorList>
    </citation>
    <scope>NUCLEOTIDE SEQUENCE</scope>
    <source>
        <strain evidence="2">SGP5-SGP5p</strain>
        <tissue evidence="2">Aerial part</tissue>
    </source>
</reference>
<name>A0A9Q1K020_9CARY</name>
<evidence type="ECO:0000313" key="2">
    <source>
        <dbReference type="EMBL" id="KAJ8433998.1"/>
    </source>
</evidence>
<sequence length="198" mass="22747">MLKNSESQKSVKRTPRLLIASDEEKNQVKANQRGKKEIDTKKGRRNRTSKSKGKESCYTNKAKGEKTKRFNATEKEAIRNIFDPYAIWLCLPEKKEIFKTALDVNLTFALPIGDVISTTKPFFYDGHEEPNQSGGNFHVQLAPMLYLDKVFFNNKRMVERLFPPIIGWTKETAPKKKKKGLMRNIRLLALEGAALIHH</sequence>
<organism evidence="2 3">
    <name type="scientific">Carnegiea gigantea</name>
    <dbReference type="NCBI Taxonomy" id="171969"/>
    <lineage>
        <taxon>Eukaryota</taxon>
        <taxon>Viridiplantae</taxon>
        <taxon>Streptophyta</taxon>
        <taxon>Embryophyta</taxon>
        <taxon>Tracheophyta</taxon>
        <taxon>Spermatophyta</taxon>
        <taxon>Magnoliopsida</taxon>
        <taxon>eudicotyledons</taxon>
        <taxon>Gunneridae</taxon>
        <taxon>Pentapetalae</taxon>
        <taxon>Caryophyllales</taxon>
        <taxon>Cactineae</taxon>
        <taxon>Cactaceae</taxon>
        <taxon>Cactoideae</taxon>
        <taxon>Echinocereeae</taxon>
        <taxon>Carnegiea</taxon>
    </lineage>
</organism>
<comment type="caution">
    <text evidence="2">The sequence shown here is derived from an EMBL/GenBank/DDBJ whole genome shotgun (WGS) entry which is preliminary data.</text>
</comment>
<gene>
    <name evidence="2" type="ORF">Cgig2_012691</name>
</gene>
<feature type="compositionally biased region" description="Basic residues" evidence="1">
    <location>
        <begin position="42"/>
        <end position="51"/>
    </location>
</feature>